<comment type="caution">
    <text evidence="1">The sequence shown here is derived from an EMBL/GenBank/DDBJ whole genome shotgun (WGS) entry which is preliminary data.</text>
</comment>
<dbReference type="EMBL" id="BQNB010018926">
    <property type="protein sequence ID" value="GJT79729.1"/>
    <property type="molecule type" value="Genomic_DNA"/>
</dbReference>
<protein>
    <submittedName>
        <fullName evidence="1">Uncharacterized protein</fullName>
    </submittedName>
</protein>
<evidence type="ECO:0000313" key="2">
    <source>
        <dbReference type="Proteomes" id="UP001151760"/>
    </source>
</evidence>
<name>A0ABQ5GWM1_9ASTR</name>
<reference evidence="1" key="2">
    <citation type="submission" date="2022-01" db="EMBL/GenBank/DDBJ databases">
        <authorList>
            <person name="Yamashiro T."/>
            <person name="Shiraishi A."/>
            <person name="Satake H."/>
            <person name="Nakayama K."/>
        </authorList>
    </citation>
    <scope>NUCLEOTIDE SEQUENCE</scope>
</reference>
<sequence length="130" mass="15225">MLFLLRSLSENMDVYVLLVSYGNDLINEKHIDIESMHELLLQFSKDLPTLGNTSNQLKQEEQDSSQYWKPPVYYYEDDDDFYREIDETPPSDAITPDLPITYSLLMEESILTLSENRHDEEISQSLETLI</sequence>
<keyword evidence="2" id="KW-1185">Reference proteome</keyword>
<proteinExistence type="predicted"/>
<accession>A0ABQ5GWM1</accession>
<dbReference type="Proteomes" id="UP001151760">
    <property type="component" value="Unassembled WGS sequence"/>
</dbReference>
<gene>
    <name evidence="1" type="ORF">Tco_1054071</name>
</gene>
<evidence type="ECO:0000313" key="1">
    <source>
        <dbReference type="EMBL" id="GJT79729.1"/>
    </source>
</evidence>
<reference evidence="1" key="1">
    <citation type="journal article" date="2022" name="Int. J. Mol. Sci.">
        <title>Draft Genome of Tanacetum Coccineum: Genomic Comparison of Closely Related Tanacetum-Family Plants.</title>
        <authorList>
            <person name="Yamashiro T."/>
            <person name="Shiraishi A."/>
            <person name="Nakayama K."/>
            <person name="Satake H."/>
        </authorList>
    </citation>
    <scope>NUCLEOTIDE SEQUENCE</scope>
</reference>
<organism evidence="1 2">
    <name type="scientific">Tanacetum coccineum</name>
    <dbReference type="NCBI Taxonomy" id="301880"/>
    <lineage>
        <taxon>Eukaryota</taxon>
        <taxon>Viridiplantae</taxon>
        <taxon>Streptophyta</taxon>
        <taxon>Embryophyta</taxon>
        <taxon>Tracheophyta</taxon>
        <taxon>Spermatophyta</taxon>
        <taxon>Magnoliopsida</taxon>
        <taxon>eudicotyledons</taxon>
        <taxon>Gunneridae</taxon>
        <taxon>Pentapetalae</taxon>
        <taxon>asterids</taxon>
        <taxon>campanulids</taxon>
        <taxon>Asterales</taxon>
        <taxon>Asteraceae</taxon>
        <taxon>Asteroideae</taxon>
        <taxon>Anthemideae</taxon>
        <taxon>Anthemidinae</taxon>
        <taxon>Tanacetum</taxon>
    </lineage>
</organism>